<dbReference type="AlphaFoldDB" id="A0A6G6WL25"/>
<dbReference type="KEGG" id="nano:G5V58_12235"/>
<keyword evidence="4" id="KW-1185">Reference proteome</keyword>
<evidence type="ECO:0000259" key="1">
    <source>
        <dbReference type="Pfam" id="PF07398"/>
    </source>
</evidence>
<name>A0A6G6WL25_9ACTN</name>
<gene>
    <name evidence="3" type="ORF">G5V58_12235</name>
</gene>
<proteinExistence type="predicted"/>
<dbReference type="GO" id="GO:0016853">
    <property type="term" value="F:isomerase activity"/>
    <property type="evidence" value="ECO:0007669"/>
    <property type="project" value="UniProtKB-KW"/>
</dbReference>
<dbReference type="Pfam" id="PF07398">
    <property type="entry name" value="MDMPI_C"/>
    <property type="match status" value="1"/>
</dbReference>
<evidence type="ECO:0000313" key="3">
    <source>
        <dbReference type="EMBL" id="QIG45934.1"/>
    </source>
</evidence>
<dbReference type="GO" id="GO:0046872">
    <property type="term" value="F:metal ion binding"/>
    <property type="evidence" value="ECO:0007669"/>
    <property type="project" value="InterPro"/>
</dbReference>
<dbReference type="EMBL" id="CP049257">
    <property type="protein sequence ID" value="QIG45934.1"/>
    <property type="molecule type" value="Genomic_DNA"/>
</dbReference>
<evidence type="ECO:0000259" key="2">
    <source>
        <dbReference type="Pfam" id="PF11716"/>
    </source>
</evidence>
<accession>A0A6G6WL25</accession>
<sequence>MLVVEYPDFLDAIRRESARFRAVLADCDPSARVPGCPEWDAADLLWHLIGVQRFWAGVVQHRPAGPDDERIVSEGSGERPASYAELLAHFDEESAGLVEALAAADPEEEAWHWSGDHRVGTTYRRQAHEALIHRVDAEQAAGLALSPLDPALAEDGVAEVIGVMFGGVPPWGTATPTGETVAVRTTDTGRELLVAFRRFTGTDPDSGTTYDEDDLGLVDTGPEPSATVSGTAADLDLWLWKRGPADALEVEGDRISHEKLAGILAAPLN</sequence>
<dbReference type="Proteomes" id="UP000502996">
    <property type="component" value="Chromosome"/>
</dbReference>
<dbReference type="Pfam" id="PF11716">
    <property type="entry name" value="MDMPI_N"/>
    <property type="match status" value="1"/>
</dbReference>
<dbReference type="InterPro" id="IPR034660">
    <property type="entry name" value="DinB/YfiT-like"/>
</dbReference>
<feature type="domain" description="MDMPI C-terminal" evidence="1">
    <location>
        <begin position="152"/>
        <end position="254"/>
    </location>
</feature>
<keyword evidence="3" id="KW-0413">Isomerase</keyword>
<feature type="domain" description="Mycothiol-dependent maleylpyruvate isomerase metal-binding" evidence="2">
    <location>
        <begin position="10"/>
        <end position="137"/>
    </location>
</feature>
<keyword evidence="3" id="KW-0670">Pyruvate</keyword>
<protein>
    <submittedName>
        <fullName evidence="3">Maleylpyruvate isomerase family mycothiol-dependent enzyme</fullName>
    </submittedName>
</protein>
<reference evidence="3 4" key="1">
    <citation type="submission" date="2020-02" db="EMBL/GenBank/DDBJ databases">
        <title>Full genome sequence of Nocardioides sp. R-3366.</title>
        <authorList>
            <person name="Im W.-T."/>
        </authorList>
    </citation>
    <scope>NUCLEOTIDE SEQUENCE [LARGE SCALE GENOMIC DNA]</scope>
    <source>
        <strain evidence="3 4">R-3366</strain>
    </source>
</reference>
<dbReference type="GO" id="GO:0005886">
    <property type="term" value="C:plasma membrane"/>
    <property type="evidence" value="ECO:0007669"/>
    <property type="project" value="TreeGrafter"/>
</dbReference>
<dbReference type="PANTHER" id="PTHR40758:SF1">
    <property type="entry name" value="CONSERVED PROTEIN"/>
    <property type="match status" value="1"/>
</dbReference>
<dbReference type="SUPFAM" id="SSF109854">
    <property type="entry name" value="DinB/YfiT-like putative metalloenzymes"/>
    <property type="match status" value="1"/>
</dbReference>
<evidence type="ECO:0000313" key="4">
    <source>
        <dbReference type="Proteomes" id="UP000502996"/>
    </source>
</evidence>
<dbReference type="InterPro" id="IPR010872">
    <property type="entry name" value="MDMPI_C-term_domain"/>
</dbReference>
<dbReference type="InterPro" id="IPR017517">
    <property type="entry name" value="Maleyloyr_isom"/>
</dbReference>
<dbReference type="InterPro" id="IPR024344">
    <property type="entry name" value="MDMPI_metal-binding"/>
</dbReference>
<organism evidence="3 4">
    <name type="scientific">Nocardioides anomalus</name>
    <dbReference type="NCBI Taxonomy" id="2712223"/>
    <lineage>
        <taxon>Bacteria</taxon>
        <taxon>Bacillati</taxon>
        <taxon>Actinomycetota</taxon>
        <taxon>Actinomycetes</taxon>
        <taxon>Propionibacteriales</taxon>
        <taxon>Nocardioidaceae</taxon>
        <taxon>Nocardioides</taxon>
    </lineage>
</organism>
<dbReference type="Gene3D" id="1.20.120.450">
    <property type="entry name" value="dinb family like domain"/>
    <property type="match status" value="1"/>
</dbReference>
<dbReference type="PANTHER" id="PTHR40758">
    <property type="entry name" value="CONSERVED PROTEIN"/>
    <property type="match status" value="1"/>
</dbReference>
<dbReference type="NCBIfam" id="TIGR03083">
    <property type="entry name" value="maleylpyruvate isomerase family mycothiol-dependent enzyme"/>
    <property type="match status" value="1"/>
</dbReference>